<organism evidence="9 10">
    <name type="scientific">Phocaeicola vulgatus</name>
    <name type="common">Bacteroides vulgatus</name>
    <dbReference type="NCBI Taxonomy" id="821"/>
    <lineage>
        <taxon>Bacteria</taxon>
        <taxon>Pseudomonadati</taxon>
        <taxon>Bacteroidota</taxon>
        <taxon>Bacteroidia</taxon>
        <taxon>Bacteroidales</taxon>
        <taxon>Bacteroidaceae</taxon>
        <taxon>Phocaeicola</taxon>
    </lineage>
</organism>
<evidence type="ECO:0000313" key="9">
    <source>
        <dbReference type="EMBL" id="NMW40019.1"/>
    </source>
</evidence>
<evidence type="ECO:0000256" key="3">
    <source>
        <dbReference type="ARBA" id="ARBA00022801"/>
    </source>
</evidence>
<accession>A0A848QWH8</accession>
<keyword evidence="5 8" id="KW-0326">Glycosidase</keyword>
<evidence type="ECO:0000256" key="2">
    <source>
        <dbReference type="ARBA" id="ARBA00022651"/>
    </source>
</evidence>
<sequence length="327" mass="37127">MPMKNFYFPIIMIAIGCLGCVPKKQVQISNPIMNGYYADPSMVRYEGKYYIYATIDPWGSDELAVFETADFQHFERKHINWPTKAACTSPTSGKDMVWAPSVIQGNDGKFYMYVSVGNEIWAGIAEHPLGPWRNAKEDGSPLIPGNLIPGYHMIDAECFIDDDNRAYLYWGSGLDWKNGKCFMVPLAANMIDFMAEPVDVTPPHYFEGPVMMKRNGIYYLMYSNGKAIDYTYNVRYAMARSPWGPFVEGVNSPILQTSADSVTYGPGHHCVFSHDGQMYILYHRIFPQKKDYVLRQLCLDSLNFDSEGNILGVKPQGVSLRFNNRND</sequence>
<proteinExistence type="inferred from homology"/>
<dbReference type="PANTHER" id="PTHR43772">
    <property type="entry name" value="ENDO-1,4-BETA-XYLANASE"/>
    <property type="match status" value="1"/>
</dbReference>
<keyword evidence="2" id="KW-0858">Xylan degradation</keyword>
<keyword evidence="3 8" id="KW-0378">Hydrolase</keyword>
<evidence type="ECO:0000256" key="4">
    <source>
        <dbReference type="ARBA" id="ARBA00023277"/>
    </source>
</evidence>
<dbReference type="InterPro" id="IPR052176">
    <property type="entry name" value="Glycosyl_Hydrlase_43_Enz"/>
</dbReference>
<dbReference type="PANTHER" id="PTHR43772:SF2">
    <property type="entry name" value="PUTATIVE (AFU_ORTHOLOGUE AFUA_2G04480)-RELATED"/>
    <property type="match status" value="1"/>
</dbReference>
<feature type="active site" description="Proton acceptor" evidence="6">
    <location>
        <position position="39"/>
    </location>
</feature>
<dbReference type="AlphaFoldDB" id="A0A848QWH8"/>
<dbReference type="InterPro" id="IPR006710">
    <property type="entry name" value="Glyco_hydro_43"/>
</dbReference>
<evidence type="ECO:0000256" key="1">
    <source>
        <dbReference type="ARBA" id="ARBA00009865"/>
    </source>
</evidence>
<reference evidence="9 10" key="1">
    <citation type="submission" date="2020-04" db="EMBL/GenBank/DDBJ databases">
        <title>A novel gut-associated lysogenic phage, Bacteroides phage BV01, alters the host transcriptome and bile acid metabolism in Bacteroides vulgatus.</title>
        <authorList>
            <person name="Campbell D.E."/>
            <person name="Ly L."/>
            <person name="Ridlon J.M."/>
            <person name="Hsiao A."/>
            <person name="Degnan P.H."/>
        </authorList>
    </citation>
    <scope>NUCLEOTIDE SEQUENCE [LARGE SCALE GENOMIC DNA]</scope>
    <source>
        <strain evidence="9 10">VPI-BV8526</strain>
    </source>
</reference>
<dbReference type="Gene3D" id="2.115.10.20">
    <property type="entry name" value="Glycosyl hydrolase domain, family 43"/>
    <property type="match status" value="1"/>
</dbReference>
<evidence type="ECO:0000256" key="8">
    <source>
        <dbReference type="RuleBase" id="RU361187"/>
    </source>
</evidence>
<dbReference type="CDD" id="cd18608">
    <property type="entry name" value="GH43_F5-8_typeC-like"/>
    <property type="match status" value="1"/>
</dbReference>
<dbReference type="InterPro" id="IPR023296">
    <property type="entry name" value="Glyco_hydro_beta-prop_sf"/>
</dbReference>
<dbReference type="SUPFAM" id="SSF75005">
    <property type="entry name" value="Arabinanase/levansucrase/invertase"/>
    <property type="match status" value="1"/>
</dbReference>
<comment type="caution">
    <text evidence="9">The sequence shown here is derived from an EMBL/GenBank/DDBJ whole genome shotgun (WGS) entry which is preliminary data.</text>
</comment>
<keyword evidence="2" id="KW-0624">Polysaccharide degradation</keyword>
<name>A0A848QWH8_PHOVU</name>
<evidence type="ECO:0000256" key="5">
    <source>
        <dbReference type="ARBA" id="ARBA00023295"/>
    </source>
</evidence>
<dbReference type="GO" id="GO:0045493">
    <property type="term" value="P:xylan catabolic process"/>
    <property type="evidence" value="ECO:0007669"/>
    <property type="project" value="UniProtKB-KW"/>
</dbReference>
<dbReference type="Proteomes" id="UP000583639">
    <property type="component" value="Unassembled WGS sequence"/>
</dbReference>
<protein>
    <submittedName>
        <fullName evidence="9">Family 43 glycosylhydrolase</fullName>
    </submittedName>
</protein>
<dbReference type="PROSITE" id="PS51257">
    <property type="entry name" value="PROKAR_LIPOPROTEIN"/>
    <property type="match status" value="1"/>
</dbReference>
<dbReference type="Pfam" id="PF04616">
    <property type="entry name" value="Glyco_hydro_43"/>
    <property type="match status" value="1"/>
</dbReference>
<dbReference type="GO" id="GO:0004553">
    <property type="term" value="F:hydrolase activity, hydrolyzing O-glycosyl compounds"/>
    <property type="evidence" value="ECO:0007669"/>
    <property type="project" value="InterPro"/>
</dbReference>
<dbReference type="EMBL" id="JABDSI010000102">
    <property type="protein sequence ID" value="NMW40019.1"/>
    <property type="molecule type" value="Genomic_DNA"/>
</dbReference>
<comment type="similarity">
    <text evidence="1 8">Belongs to the glycosyl hydrolase 43 family.</text>
</comment>
<feature type="active site" description="Proton donor" evidence="6">
    <location>
        <position position="207"/>
    </location>
</feature>
<evidence type="ECO:0000256" key="7">
    <source>
        <dbReference type="PIRSR" id="PIRSR606710-2"/>
    </source>
</evidence>
<keyword evidence="4" id="KW-0119">Carbohydrate metabolism</keyword>
<gene>
    <name evidence="9" type="ORF">HKQ55_07690</name>
</gene>
<evidence type="ECO:0000256" key="6">
    <source>
        <dbReference type="PIRSR" id="PIRSR606710-1"/>
    </source>
</evidence>
<evidence type="ECO:0000313" key="10">
    <source>
        <dbReference type="Proteomes" id="UP000583639"/>
    </source>
</evidence>
<feature type="site" description="Important for catalytic activity, responsible for pKa modulation of the active site Glu and correct orientation of both the proton donor and substrate" evidence="7">
    <location>
        <position position="155"/>
    </location>
</feature>